<accession>A0A437K599</accession>
<dbReference type="Proteomes" id="UP000288024">
    <property type="component" value="Unassembled WGS sequence"/>
</dbReference>
<organism evidence="1 2">
    <name type="scientific">Niallia taxi</name>
    <dbReference type="NCBI Taxonomy" id="2499688"/>
    <lineage>
        <taxon>Bacteria</taxon>
        <taxon>Bacillati</taxon>
        <taxon>Bacillota</taxon>
        <taxon>Bacilli</taxon>
        <taxon>Bacillales</taxon>
        <taxon>Bacillaceae</taxon>
        <taxon>Niallia</taxon>
    </lineage>
</organism>
<dbReference type="RefSeq" id="WP_127741235.1">
    <property type="nucleotide sequence ID" value="NZ_CAJCKN010000083.1"/>
</dbReference>
<gene>
    <name evidence="1" type="ORF">EM808_23060</name>
</gene>
<dbReference type="AlphaFoldDB" id="A0A437K599"/>
<protein>
    <submittedName>
        <fullName evidence="1">Uncharacterized protein</fullName>
    </submittedName>
</protein>
<keyword evidence="2" id="KW-1185">Reference proteome</keyword>
<dbReference type="EMBL" id="RZTZ01000014">
    <property type="protein sequence ID" value="RVT57938.1"/>
    <property type="molecule type" value="Genomic_DNA"/>
</dbReference>
<evidence type="ECO:0000313" key="2">
    <source>
        <dbReference type="Proteomes" id="UP000288024"/>
    </source>
</evidence>
<evidence type="ECO:0000313" key="1">
    <source>
        <dbReference type="EMBL" id="RVT57938.1"/>
    </source>
</evidence>
<comment type="caution">
    <text evidence="1">The sequence shown here is derived from an EMBL/GenBank/DDBJ whole genome shotgun (WGS) entry which is preliminary data.</text>
</comment>
<name>A0A437K599_9BACI</name>
<proteinExistence type="predicted"/>
<reference evidence="1 2" key="1">
    <citation type="submission" date="2019-01" db="EMBL/GenBank/DDBJ databases">
        <title>Bacillus sp. M5HDSG1-1, whole genome shotgun sequence.</title>
        <authorList>
            <person name="Tuo L."/>
        </authorList>
    </citation>
    <scope>NUCLEOTIDE SEQUENCE [LARGE SCALE GENOMIC DNA]</scope>
    <source>
        <strain evidence="1 2">M5HDSG1-1</strain>
    </source>
</reference>
<sequence>MGNMYERIIEVLEENGPIPINTIYEKMVSSAKNSAVTDKEIQLSSVKSVISRKKDLFSVHNNIVSINPEKEISQITLDVKRGNRSYRLKIDFLFEIYHLQSWSFFSDNQGFTPKKILFPYFSYTDMKKDLYKLKIWDWESDEGVYGRESLYTIQLKTTNSSYVHSYTEMKAKEWKKITKVISRYLDIDALFID</sequence>